<sequence>MATPYRSDLDTLLKLFLSLLPDGPRGRFQDAIFPNPNLAYDENHNPIEDDTHPIAAEPTPKNFNTPTSQHKCRRRLGLPVPDSRHYKTVELFIRFFTDTQLLDDEKKDILWSLGGAAGVAKKLVDLGYVCLNAYNERCCEEECPLAALAQGDSASVDMDPQAQEAEAWKRWDALVKSHYDRCKRIERLEEQGEADQEFLTRLREERDAVQAEAMEILKGLLDSEGEEKKEDVPVGDAAAEELEPLVKRPRYQDTPVTNVHQTACNQQKTPAT</sequence>
<reference evidence="2 3" key="1">
    <citation type="journal article" date="2018" name="Nat. Ecol. Evol.">
        <title>Pezizomycetes genomes reveal the molecular basis of ectomycorrhizal truffle lifestyle.</title>
        <authorList>
            <person name="Murat C."/>
            <person name="Payen T."/>
            <person name="Noel B."/>
            <person name="Kuo A."/>
            <person name="Morin E."/>
            <person name="Chen J."/>
            <person name="Kohler A."/>
            <person name="Krizsan K."/>
            <person name="Balestrini R."/>
            <person name="Da Silva C."/>
            <person name="Montanini B."/>
            <person name="Hainaut M."/>
            <person name="Levati E."/>
            <person name="Barry K.W."/>
            <person name="Belfiori B."/>
            <person name="Cichocki N."/>
            <person name="Clum A."/>
            <person name="Dockter R.B."/>
            <person name="Fauchery L."/>
            <person name="Guy J."/>
            <person name="Iotti M."/>
            <person name="Le Tacon F."/>
            <person name="Lindquist E.A."/>
            <person name="Lipzen A."/>
            <person name="Malagnac F."/>
            <person name="Mello A."/>
            <person name="Molinier V."/>
            <person name="Miyauchi S."/>
            <person name="Poulain J."/>
            <person name="Riccioni C."/>
            <person name="Rubini A."/>
            <person name="Sitrit Y."/>
            <person name="Splivallo R."/>
            <person name="Traeger S."/>
            <person name="Wang M."/>
            <person name="Zifcakova L."/>
            <person name="Wipf D."/>
            <person name="Zambonelli A."/>
            <person name="Paolocci F."/>
            <person name="Nowrousian M."/>
            <person name="Ottonello S."/>
            <person name="Baldrian P."/>
            <person name="Spatafora J.W."/>
            <person name="Henrissat B."/>
            <person name="Nagy L.G."/>
            <person name="Aury J.M."/>
            <person name="Wincker P."/>
            <person name="Grigoriev I.V."/>
            <person name="Bonfante P."/>
            <person name="Martin F.M."/>
        </authorList>
    </citation>
    <scope>NUCLEOTIDE SEQUENCE [LARGE SCALE GENOMIC DNA]</scope>
    <source>
        <strain evidence="2 3">RN42</strain>
    </source>
</reference>
<dbReference type="EMBL" id="ML119656">
    <property type="protein sequence ID" value="RPA85025.1"/>
    <property type="molecule type" value="Genomic_DNA"/>
</dbReference>
<evidence type="ECO:0000313" key="3">
    <source>
        <dbReference type="Proteomes" id="UP000275078"/>
    </source>
</evidence>
<gene>
    <name evidence="2" type="ORF">BJ508DRAFT_374004</name>
</gene>
<protein>
    <submittedName>
        <fullName evidence="2">Uncharacterized protein</fullName>
    </submittedName>
</protein>
<feature type="compositionally biased region" description="Polar residues" evidence="1">
    <location>
        <begin position="254"/>
        <end position="272"/>
    </location>
</feature>
<name>A0A3N4IFU1_ASCIM</name>
<evidence type="ECO:0000313" key="2">
    <source>
        <dbReference type="EMBL" id="RPA85025.1"/>
    </source>
</evidence>
<organism evidence="2 3">
    <name type="scientific">Ascobolus immersus RN42</name>
    <dbReference type="NCBI Taxonomy" id="1160509"/>
    <lineage>
        <taxon>Eukaryota</taxon>
        <taxon>Fungi</taxon>
        <taxon>Dikarya</taxon>
        <taxon>Ascomycota</taxon>
        <taxon>Pezizomycotina</taxon>
        <taxon>Pezizomycetes</taxon>
        <taxon>Pezizales</taxon>
        <taxon>Ascobolaceae</taxon>
        <taxon>Ascobolus</taxon>
    </lineage>
</organism>
<evidence type="ECO:0000256" key="1">
    <source>
        <dbReference type="SAM" id="MobiDB-lite"/>
    </source>
</evidence>
<feature type="region of interest" description="Disordered" evidence="1">
    <location>
        <begin position="220"/>
        <end position="272"/>
    </location>
</feature>
<keyword evidence="3" id="KW-1185">Reference proteome</keyword>
<proteinExistence type="predicted"/>
<dbReference type="Proteomes" id="UP000275078">
    <property type="component" value="Unassembled WGS sequence"/>
</dbReference>
<dbReference type="AlphaFoldDB" id="A0A3N4IFU1"/>
<accession>A0A3N4IFU1</accession>